<evidence type="ECO:0000313" key="2">
    <source>
        <dbReference type="EMBL" id="EDO35346.1"/>
    </source>
</evidence>
<dbReference type="GO" id="GO:0031267">
    <property type="term" value="F:small GTPase binding"/>
    <property type="evidence" value="ECO:0007669"/>
    <property type="project" value="InterPro"/>
</dbReference>
<dbReference type="Proteomes" id="UP000001593">
    <property type="component" value="Unassembled WGS sequence"/>
</dbReference>
<organism evidence="2 3">
    <name type="scientific">Nematostella vectensis</name>
    <name type="common">Starlet sea anemone</name>
    <dbReference type="NCBI Taxonomy" id="45351"/>
    <lineage>
        <taxon>Eukaryota</taxon>
        <taxon>Metazoa</taxon>
        <taxon>Cnidaria</taxon>
        <taxon>Anthozoa</taxon>
        <taxon>Hexacorallia</taxon>
        <taxon>Actiniaria</taxon>
        <taxon>Edwardsiidae</taxon>
        <taxon>Nematostella</taxon>
    </lineage>
</organism>
<dbReference type="GO" id="GO:0030036">
    <property type="term" value="P:actin cytoskeleton organization"/>
    <property type="evidence" value="ECO:0007669"/>
    <property type="project" value="InterPro"/>
</dbReference>
<dbReference type="InterPro" id="IPR010473">
    <property type="entry name" value="GTPase-bd"/>
</dbReference>
<dbReference type="EMBL" id="DS469701">
    <property type="protein sequence ID" value="EDO35346.1"/>
    <property type="molecule type" value="Genomic_DNA"/>
</dbReference>
<dbReference type="InParanoid" id="A7SLR5"/>
<sequence>MAAKTKWSSLKRQLSGNDTNKSLSDDATPDLCIRLLRFPSVGNFSGLKTKLKKSSSEWMGEFLCLDGMSVLLSALERVGSRAARSSHFCDAVLQLECVCCIKAVMNSRTGLEYMIENRAMTRRLGAG</sequence>
<dbReference type="SMART" id="SM01140">
    <property type="entry name" value="Drf_GBD"/>
    <property type="match status" value="1"/>
</dbReference>
<keyword evidence="3" id="KW-1185">Reference proteome</keyword>
<dbReference type="AlphaFoldDB" id="A7SLR5"/>
<dbReference type="PANTHER" id="PTHR46345:SF8">
    <property type="entry name" value="FORMIN 3, ISOFORM B"/>
    <property type="match status" value="1"/>
</dbReference>
<evidence type="ECO:0000259" key="1">
    <source>
        <dbReference type="SMART" id="SM01140"/>
    </source>
</evidence>
<gene>
    <name evidence="2" type="ORF">NEMVEDRAFT_v1g122948</name>
</gene>
<name>A7SLR5_NEMVE</name>
<dbReference type="InterPro" id="IPR011989">
    <property type="entry name" value="ARM-like"/>
</dbReference>
<dbReference type="PhylomeDB" id="A7SLR5"/>
<feature type="domain" description="Formin GTPase-binding" evidence="1">
    <location>
        <begin position="1"/>
        <end position="124"/>
    </location>
</feature>
<dbReference type="SUPFAM" id="SSF48371">
    <property type="entry name" value="ARM repeat"/>
    <property type="match status" value="1"/>
</dbReference>
<dbReference type="InterPro" id="IPR016024">
    <property type="entry name" value="ARM-type_fold"/>
</dbReference>
<dbReference type="PANTHER" id="PTHR46345">
    <property type="entry name" value="INVERTED FORMIN-2"/>
    <property type="match status" value="1"/>
</dbReference>
<protein>
    <recommendedName>
        <fullName evidence="1">Formin GTPase-binding domain-containing protein</fullName>
    </recommendedName>
</protein>
<evidence type="ECO:0000313" key="3">
    <source>
        <dbReference type="Proteomes" id="UP000001593"/>
    </source>
</evidence>
<reference evidence="2 3" key="1">
    <citation type="journal article" date="2007" name="Science">
        <title>Sea anemone genome reveals ancestral eumetazoan gene repertoire and genomic organization.</title>
        <authorList>
            <person name="Putnam N.H."/>
            <person name="Srivastava M."/>
            <person name="Hellsten U."/>
            <person name="Dirks B."/>
            <person name="Chapman J."/>
            <person name="Salamov A."/>
            <person name="Terry A."/>
            <person name="Shapiro H."/>
            <person name="Lindquist E."/>
            <person name="Kapitonov V.V."/>
            <person name="Jurka J."/>
            <person name="Genikhovich G."/>
            <person name="Grigoriev I.V."/>
            <person name="Lucas S.M."/>
            <person name="Steele R.E."/>
            <person name="Finnerty J.R."/>
            <person name="Technau U."/>
            <person name="Martindale M.Q."/>
            <person name="Rokhsar D.S."/>
        </authorList>
    </citation>
    <scope>NUCLEOTIDE SEQUENCE [LARGE SCALE GENOMIC DNA]</scope>
    <source>
        <strain evidence="3">CH2 X CH6</strain>
    </source>
</reference>
<dbReference type="Pfam" id="PF06371">
    <property type="entry name" value="Drf_GBD"/>
    <property type="match status" value="1"/>
</dbReference>
<proteinExistence type="predicted"/>
<dbReference type="GO" id="GO:0003779">
    <property type="term" value="F:actin binding"/>
    <property type="evidence" value="ECO:0007669"/>
    <property type="project" value="InterPro"/>
</dbReference>
<dbReference type="OMA" id="SSSEWMG"/>
<dbReference type="Gene3D" id="1.25.10.10">
    <property type="entry name" value="Leucine-rich Repeat Variant"/>
    <property type="match status" value="1"/>
</dbReference>
<dbReference type="eggNOG" id="ENOG502S8NW">
    <property type="taxonomic scope" value="Eukaryota"/>
</dbReference>
<dbReference type="HOGENOM" id="CLU_139968_0_0_1"/>
<accession>A7SLR5</accession>